<dbReference type="NCBIfam" id="TIGR01214">
    <property type="entry name" value="rmlD"/>
    <property type="match status" value="1"/>
</dbReference>
<comment type="pathway">
    <text evidence="1 6">Carbohydrate biosynthesis; dTDP-L-rhamnose biosynthesis.</text>
</comment>
<dbReference type="EMBL" id="PTIU01000012">
    <property type="protein sequence ID" value="PPK54622.1"/>
    <property type="molecule type" value="Genomic_DNA"/>
</dbReference>
<dbReference type="PANTHER" id="PTHR10491">
    <property type="entry name" value="DTDP-4-DEHYDRORHAMNOSE REDUCTASE"/>
    <property type="match status" value="1"/>
</dbReference>
<evidence type="ECO:0000313" key="9">
    <source>
        <dbReference type="EMBL" id="PPK54622.1"/>
    </source>
</evidence>
<reference evidence="8 11" key="1">
    <citation type="submission" date="2018-02" db="EMBL/GenBank/DDBJ databases">
        <title>Deep subsurface shale carbon reservoir microbial communities from Ohio and West Virginia, USA.</title>
        <authorList>
            <person name="Wrighton K."/>
        </authorList>
    </citation>
    <scope>NUCLEOTIDE SEQUENCE [LARGE SCALE GENOMIC DNA]</scope>
    <source>
        <strain evidence="8 11">UTICA-S1B6</strain>
    </source>
</reference>
<dbReference type="Gene3D" id="3.90.25.10">
    <property type="entry name" value="UDP-galactose 4-epimerase, domain 1"/>
    <property type="match status" value="1"/>
</dbReference>
<dbReference type="EMBL" id="PTIT01000013">
    <property type="protein sequence ID" value="PPK51369.1"/>
    <property type="molecule type" value="Genomic_DNA"/>
</dbReference>
<evidence type="ECO:0000256" key="2">
    <source>
        <dbReference type="ARBA" id="ARBA00010944"/>
    </source>
</evidence>
<dbReference type="NCBIfam" id="NF007440">
    <property type="entry name" value="PRK09987.1"/>
    <property type="match status" value="1"/>
</dbReference>
<keyword evidence="11" id="KW-1185">Reference proteome</keyword>
<evidence type="ECO:0000256" key="1">
    <source>
        <dbReference type="ARBA" id="ARBA00004781"/>
    </source>
</evidence>
<dbReference type="PANTHER" id="PTHR10491:SF4">
    <property type="entry name" value="METHIONINE ADENOSYLTRANSFERASE 2 SUBUNIT BETA"/>
    <property type="match status" value="1"/>
</dbReference>
<dbReference type="SUPFAM" id="SSF51735">
    <property type="entry name" value="NAD(P)-binding Rossmann-fold domains"/>
    <property type="match status" value="1"/>
</dbReference>
<comment type="catalytic activity">
    <reaction evidence="5 6">
        <text>dTDP-beta-L-rhamnose + NADP(+) = dTDP-4-dehydro-beta-L-rhamnose + NADPH + H(+)</text>
        <dbReference type="Rhea" id="RHEA:21796"/>
        <dbReference type="ChEBI" id="CHEBI:15378"/>
        <dbReference type="ChEBI" id="CHEBI:57510"/>
        <dbReference type="ChEBI" id="CHEBI:57783"/>
        <dbReference type="ChEBI" id="CHEBI:58349"/>
        <dbReference type="ChEBI" id="CHEBI:62830"/>
        <dbReference type="EC" id="1.1.1.133"/>
    </reaction>
</comment>
<name>A0A2S6G668_9GAMM</name>
<organism evidence="9 10">
    <name type="scientific">Marinobacter persicus</name>
    <dbReference type="NCBI Taxonomy" id="930118"/>
    <lineage>
        <taxon>Bacteria</taxon>
        <taxon>Pseudomonadati</taxon>
        <taxon>Pseudomonadota</taxon>
        <taxon>Gammaproteobacteria</taxon>
        <taxon>Pseudomonadales</taxon>
        <taxon>Marinobacteraceae</taxon>
        <taxon>Marinobacter</taxon>
    </lineage>
</organism>
<proteinExistence type="inferred from homology"/>
<dbReference type="InterPro" id="IPR036291">
    <property type="entry name" value="NAD(P)-bd_dom_sf"/>
</dbReference>
<evidence type="ECO:0000256" key="3">
    <source>
        <dbReference type="ARBA" id="ARBA00012929"/>
    </source>
</evidence>
<evidence type="ECO:0000256" key="6">
    <source>
        <dbReference type="RuleBase" id="RU364082"/>
    </source>
</evidence>
<dbReference type="Proteomes" id="UP000239648">
    <property type="component" value="Unassembled WGS sequence"/>
</dbReference>
<reference evidence="9 10" key="2">
    <citation type="submission" date="2018-02" db="EMBL/GenBank/DDBJ databases">
        <title>Subsurface microbial communities from deep shales in Ohio and West Virginia, USA.</title>
        <authorList>
            <person name="Wrighton K."/>
        </authorList>
    </citation>
    <scope>NUCLEOTIDE SEQUENCE [LARGE SCALE GENOMIC DNA]</scope>
    <source>
        <strain evidence="9 10">UTICA-S1B9</strain>
    </source>
</reference>
<evidence type="ECO:0000256" key="4">
    <source>
        <dbReference type="ARBA" id="ARBA00017099"/>
    </source>
</evidence>
<evidence type="ECO:0000313" key="8">
    <source>
        <dbReference type="EMBL" id="PPK51369.1"/>
    </source>
</evidence>
<dbReference type="GO" id="GO:0019305">
    <property type="term" value="P:dTDP-rhamnose biosynthetic process"/>
    <property type="evidence" value="ECO:0007669"/>
    <property type="project" value="UniProtKB-UniPathway"/>
</dbReference>
<comment type="caution">
    <text evidence="9">The sequence shown here is derived from an EMBL/GenBank/DDBJ whole genome shotgun (WGS) entry which is preliminary data.</text>
</comment>
<dbReference type="GO" id="GO:0005829">
    <property type="term" value="C:cytosol"/>
    <property type="evidence" value="ECO:0007669"/>
    <property type="project" value="TreeGrafter"/>
</dbReference>
<dbReference type="Pfam" id="PF04321">
    <property type="entry name" value="RmlD_sub_bind"/>
    <property type="match status" value="1"/>
</dbReference>
<dbReference type="GO" id="GO:0008831">
    <property type="term" value="F:dTDP-4-dehydrorhamnose reductase activity"/>
    <property type="evidence" value="ECO:0007669"/>
    <property type="project" value="UniProtKB-EC"/>
</dbReference>
<comment type="cofactor">
    <cofactor evidence="6">
        <name>Mg(2+)</name>
        <dbReference type="ChEBI" id="CHEBI:18420"/>
    </cofactor>
    <text evidence="6">Binds 1 Mg(2+) ion per monomer.</text>
</comment>
<evidence type="ECO:0000259" key="7">
    <source>
        <dbReference type="Pfam" id="PF04321"/>
    </source>
</evidence>
<dbReference type="GO" id="GO:0009243">
    <property type="term" value="P:O antigen biosynthetic process"/>
    <property type="evidence" value="ECO:0007669"/>
    <property type="project" value="UniProtKB-UniPathway"/>
</dbReference>
<dbReference type="AlphaFoldDB" id="A0A2S6G668"/>
<comment type="similarity">
    <text evidence="2 6">Belongs to the dTDP-4-dehydrorhamnose reductase family.</text>
</comment>
<comment type="function">
    <text evidence="6">Catalyzes the reduction of dTDP-6-deoxy-L-lyxo-4-hexulose to yield dTDP-L-rhamnose.</text>
</comment>
<protein>
    <recommendedName>
        <fullName evidence="4 6">dTDP-4-dehydrorhamnose reductase</fullName>
        <ecNumber evidence="3 6">1.1.1.133</ecNumber>
    </recommendedName>
</protein>
<dbReference type="RefSeq" id="WP_104416243.1">
    <property type="nucleotide sequence ID" value="NZ_PTIT01000013.1"/>
</dbReference>
<evidence type="ECO:0000256" key="5">
    <source>
        <dbReference type="ARBA" id="ARBA00048200"/>
    </source>
</evidence>
<dbReference type="CDD" id="cd05254">
    <property type="entry name" value="dTDP_HR_like_SDR_e"/>
    <property type="match status" value="1"/>
</dbReference>
<evidence type="ECO:0000313" key="11">
    <source>
        <dbReference type="Proteomes" id="UP000239648"/>
    </source>
</evidence>
<keyword evidence="6" id="KW-0560">Oxidoreductase</keyword>
<dbReference type="Gene3D" id="3.40.50.720">
    <property type="entry name" value="NAD(P)-binding Rossmann-like Domain"/>
    <property type="match status" value="1"/>
</dbReference>
<evidence type="ECO:0000313" key="10">
    <source>
        <dbReference type="Proteomes" id="UP000239446"/>
    </source>
</evidence>
<dbReference type="Proteomes" id="UP000239446">
    <property type="component" value="Unassembled WGS sequence"/>
</dbReference>
<dbReference type="InterPro" id="IPR005913">
    <property type="entry name" value="dTDP_dehydrorham_reduct"/>
</dbReference>
<dbReference type="InterPro" id="IPR029903">
    <property type="entry name" value="RmlD-like-bd"/>
</dbReference>
<dbReference type="UniPathway" id="UPA00124"/>
<keyword evidence="6" id="KW-0521">NADP</keyword>
<sequence>MKILLLGKNGQVGFELHRTLSPLGPITGPDREELDLSDQQAVADCLEKVKPELIVNAAAYTAVDAAEEHQQAAKRLNADLPSQLAEYAKANSARLVHYSSDYVYPGNGTEPWQEISPTGPLSVYGRTKLEGDKAIQNSGADYLILRTSWVYSARGNNFMKTMLRLAQSKEELSIVADQVGAPTPARLIAQVTALAIHGQLKTGLYHLAPRGGTSWHGFAQEIFRQAQQAGETLSLGPDNARAIPTSDYPTPAKRPLNSRMALSKLENTLNIRLPDWQSQLTLTLNEYLEK</sequence>
<gene>
    <name evidence="9" type="ORF">B0H24_101266</name>
    <name evidence="8" type="ORF">BY455_11366</name>
</gene>
<dbReference type="UniPathway" id="UPA00281"/>
<accession>A0A2S6G668</accession>
<feature type="domain" description="RmlD-like substrate binding" evidence="7">
    <location>
        <begin position="1"/>
        <end position="287"/>
    </location>
</feature>
<dbReference type="EC" id="1.1.1.133" evidence="3 6"/>
<dbReference type="OrthoDB" id="9803892at2"/>